<dbReference type="GO" id="GO:0016301">
    <property type="term" value="F:kinase activity"/>
    <property type="evidence" value="ECO:0007669"/>
    <property type="project" value="UniProtKB-KW"/>
</dbReference>
<accession>A0AAD6LXB9</accession>
<dbReference type="EMBL" id="JAQIZT010000013">
    <property type="protein sequence ID" value="KAJ6974429.1"/>
    <property type="molecule type" value="Genomic_DNA"/>
</dbReference>
<comment type="caution">
    <text evidence="7">The sequence shown here is derived from an EMBL/GenBank/DDBJ whole genome shotgun (WGS) entry which is preliminary data.</text>
</comment>
<evidence type="ECO:0000256" key="1">
    <source>
        <dbReference type="ARBA" id="ARBA00022679"/>
    </source>
</evidence>
<dbReference type="InterPro" id="IPR011009">
    <property type="entry name" value="Kinase-like_dom_sf"/>
</dbReference>
<dbReference type="PANTHER" id="PTHR47973">
    <property type="entry name" value="CYSTEINE-RICH RECEPTOR-LIKE PROTEIN KINASE 3"/>
    <property type="match status" value="1"/>
</dbReference>
<dbReference type="Gene3D" id="3.30.200.20">
    <property type="entry name" value="Phosphorylase Kinase, domain 1"/>
    <property type="match status" value="1"/>
</dbReference>
<keyword evidence="3" id="KW-0418">Kinase</keyword>
<proteinExistence type="predicted"/>
<feature type="transmembrane region" description="Helical" evidence="5">
    <location>
        <begin position="217"/>
        <end position="239"/>
    </location>
</feature>
<dbReference type="Gene3D" id="1.10.510.10">
    <property type="entry name" value="Transferase(Phosphotransferase) domain 1"/>
    <property type="match status" value="1"/>
</dbReference>
<evidence type="ECO:0000259" key="6">
    <source>
        <dbReference type="Pfam" id="PF19160"/>
    </source>
</evidence>
<protein>
    <recommendedName>
        <fullName evidence="6">SPARK domain-containing protein</fullName>
    </recommendedName>
</protein>
<keyword evidence="2" id="KW-0547">Nucleotide-binding</keyword>
<keyword evidence="5" id="KW-0812">Transmembrane</keyword>
<dbReference type="InterPro" id="IPR052059">
    <property type="entry name" value="CR_Ser/Thr_kinase"/>
</dbReference>
<dbReference type="SUPFAM" id="SSF56112">
    <property type="entry name" value="Protein kinase-like (PK-like)"/>
    <property type="match status" value="1"/>
</dbReference>
<dbReference type="GO" id="GO:0005524">
    <property type="term" value="F:ATP binding"/>
    <property type="evidence" value="ECO:0007669"/>
    <property type="project" value="UniProtKB-KW"/>
</dbReference>
<evidence type="ECO:0000256" key="4">
    <source>
        <dbReference type="ARBA" id="ARBA00022840"/>
    </source>
</evidence>
<name>A0AAD6LXB9_9ROSI</name>
<dbReference type="Pfam" id="PF19160">
    <property type="entry name" value="SPARK"/>
    <property type="match status" value="1"/>
</dbReference>
<keyword evidence="4" id="KW-0067">ATP-binding</keyword>
<feature type="domain" description="SPARK" evidence="6">
    <location>
        <begin position="87"/>
        <end position="174"/>
    </location>
</feature>
<dbReference type="InterPro" id="IPR043891">
    <property type="entry name" value="SPARK"/>
</dbReference>
<keyword evidence="5" id="KW-0472">Membrane</keyword>
<dbReference type="AlphaFoldDB" id="A0AAD6LXB9"/>
<keyword evidence="5" id="KW-1133">Transmembrane helix</keyword>
<evidence type="ECO:0000313" key="7">
    <source>
        <dbReference type="EMBL" id="KAJ6974429.1"/>
    </source>
</evidence>
<keyword evidence="1" id="KW-0808">Transferase</keyword>
<keyword evidence="8" id="KW-1185">Reference proteome</keyword>
<evidence type="ECO:0000313" key="8">
    <source>
        <dbReference type="Proteomes" id="UP001164929"/>
    </source>
</evidence>
<gene>
    <name evidence="7" type="ORF">NC653_030512</name>
</gene>
<sequence length="480" mass="53411">MARPIRSAFTLFINGETYGLNVDRPPVIAYNTTTHLAHKGLERESRISSPEWVDRGHMAHERKRNPMNIYYQAASVLAFQKIVMSRAGGMHCSWISSMIPVPSYQAEWISKGCMDITSLAQFESKFPKSKLQETKLYCKQSLDDDLVCDYCTKKLLSLGDRYLHGPRPENASDCPGYLFMYTAAVVNQFGPTDPGTAKCLFRLKYSMKSTSYRFHSAVIPGIVAGSMFGVVGGFIAVWFRRTRRGRSEKEKVSPEDSEVSLDLGFGLHSRGTNLVTFRIEEIRKATMNFSRHNIIGRGGYENVYKGMLPDGSEVAFKRFKNCSASGAATFAHEVKIIASVRPVNLVSIRGYCTTTVPPEAPQRIIGRSDVFSFGVVLLELLSGKKAYEINEGNVSLLTDWAWSLAREGRGLDVIEENLPEMGSPEVMEQYVHIALTCAHPLLHARPTSDQIVNMLETNMPVPSSLEAYIAASSLEICSIS</sequence>
<reference evidence="7" key="1">
    <citation type="journal article" date="2023" name="Mol. Ecol. Resour.">
        <title>Chromosome-level genome assembly of a triploid poplar Populus alba 'Berolinensis'.</title>
        <authorList>
            <person name="Chen S."/>
            <person name="Yu Y."/>
            <person name="Wang X."/>
            <person name="Wang S."/>
            <person name="Zhang T."/>
            <person name="Zhou Y."/>
            <person name="He R."/>
            <person name="Meng N."/>
            <person name="Wang Y."/>
            <person name="Liu W."/>
            <person name="Liu Z."/>
            <person name="Liu J."/>
            <person name="Guo Q."/>
            <person name="Huang H."/>
            <person name="Sederoff R.R."/>
            <person name="Wang G."/>
            <person name="Qu G."/>
            <person name="Chen S."/>
        </authorList>
    </citation>
    <scope>NUCLEOTIDE SEQUENCE</scope>
    <source>
        <strain evidence="7">SC-2020</strain>
    </source>
</reference>
<dbReference type="Proteomes" id="UP001164929">
    <property type="component" value="Chromosome 13"/>
</dbReference>
<evidence type="ECO:0000256" key="5">
    <source>
        <dbReference type="SAM" id="Phobius"/>
    </source>
</evidence>
<evidence type="ECO:0000256" key="2">
    <source>
        <dbReference type="ARBA" id="ARBA00022741"/>
    </source>
</evidence>
<organism evidence="7 8">
    <name type="scientific">Populus alba x Populus x berolinensis</name>
    <dbReference type="NCBI Taxonomy" id="444605"/>
    <lineage>
        <taxon>Eukaryota</taxon>
        <taxon>Viridiplantae</taxon>
        <taxon>Streptophyta</taxon>
        <taxon>Embryophyta</taxon>
        <taxon>Tracheophyta</taxon>
        <taxon>Spermatophyta</taxon>
        <taxon>Magnoliopsida</taxon>
        <taxon>eudicotyledons</taxon>
        <taxon>Gunneridae</taxon>
        <taxon>Pentapetalae</taxon>
        <taxon>rosids</taxon>
        <taxon>fabids</taxon>
        <taxon>Malpighiales</taxon>
        <taxon>Salicaceae</taxon>
        <taxon>Saliceae</taxon>
        <taxon>Populus</taxon>
    </lineage>
</organism>
<evidence type="ECO:0000256" key="3">
    <source>
        <dbReference type="ARBA" id="ARBA00022777"/>
    </source>
</evidence>